<evidence type="ECO:0000313" key="1">
    <source>
        <dbReference type="EMBL" id="GBM08371.1"/>
    </source>
</evidence>
<organism evidence="1 2">
    <name type="scientific">Araneus ventricosus</name>
    <name type="common">Orbweaver spider</name>
    <name type="synonym">Epeira ventricosa</name>
    <dbReference type="NCBI Taxonomy" id="182803"/>
    <lineage>
        <taxon>Eukaryota</taxon>
        <taxon>Metazoa</taxon>
        <taxon>Ecdysozoa</taxon>
        <taxon>Arthropoda</taxon>
        <taxon>Chelicerata</taxon>
        <taxon>Arachnida</taxon>
        <taxon>Araneae</taxon>
        <taxon>Araneomorphae</taxon>
        <taxon>Entelegynae</taxon>
        <taxon>Araneoidea</taxon>
        <taxon>Araneidae</taxon>
        <taxon>Araneus</taxon>
    </lineage>
</organism>
<dbReference type="Proteomes" id="UP000499080">
    <property type="component" value="Unassembled WGS sequence"/>
</dbReference>
<proteinExistence type="predicted"/>
<dbReference type="EMBL" id="BGPR01164593">
    <property type="protein sequence ID" value="GBM08371.1"/>
    <property type="molecule type" value="Genomic_DNA"/>
</dbReference>
<dbReference type="AlphaFoldDB" id="A0A4Y2CV54"/>
<reference evidence="1 2" key="1">
    <citation type="journal article" date="2019" name="Sci. Rep.">
        <title>Orb-weaving spider Araneus ventricosus genome elucidates the spidroin gene catalogue.</title>
        <authorList>
            <person name="Kono N."/>
            <person name="Nakamura H."/>
            <person name="Ohtoshi R."/>
            <person name="Moran D.A.P."/>
            <person name="Shinohara A."/>
            <person name="Yoshida Y."/>
            <person name="Fujiwara M."/>
            <person name="Mori M."/>
            <person name="Tomita M."/>
            <person name="Arakawa K."/>
        </authorList>
    </citation>
    <scope>NUCLEOTIDE SEQUENCE [LARGE SCALE GENOMIC DNA]</scope>
</reference>
<gene>
    <name evidence="1" type="ORF">AVEN_156410_1</name>
</gene>
<evidence type="ECO:0000313" key="2">
    <source>
        <dbReference type="Proteomes" id="UP000499080"/>
    </source>
</evidence>
<comment type="caution">
    <text evidence="1">The sequence shown here is derived from an EMBL/GenBank/DDBJ whole genome shotgun (WGS) entry which is preliminary data.</text>
</comment>
<sequence>MLSTQLFEDPLALLPDVHGMKSAKHTSFTLAWTVDGRFEIERTVLSILLFGFRRERLHVGLEAKNCGNIDWNQRASRIIQNEKKPTMAVGSRHPCPRTYKISRNRERIDRSTLFSRIRSCCWTSLWSCRSITV</sequence>
<name>A0A4Y2CV54_ARAVE</name>
<accession>A0A4Y2CV54</accession>
<keyword evidence="2" id="KW-1185">Reference proteome</keyword>
<protein>
    <submittedName>
        <fullName evidence="1">Uncharacterized protein</fullName>
    </submittedName>
</protein>